<dbReference type="NCBIfam" id="TIGR00176">
    <property type="entry name" value="mobB"/>
    <property type="match status" value="1"/>
</dbReference>
<keyword evidence="3" id="KW-1185">Reference proteome</keyword>
<dbReference type="PANTHER" id="PTHR40072">
    <property type="entry name" value="MOLYBDOPTERIN-GUANINE DINUCLEOTIDE BIOSYNTHESIS ADAPTER PROTEIN-RELATED"/>
    <property type="match status" value="1"/>
</dbReference>
<proteinExistence type="predicted"/>
<dbReference type="InterPro" id="IPR004435">
    <property type="entry name" value="MobB_dom"/>
</dbReference>
<reference evidence="2 3" key="1">
    <citation type="submission" date="2023-04" db="EMBL/GenBank/DDBJ databases">
        <title>A long-awaited taxogenomic arrangement of the family Halomonadaceae.</title>
        <authorList>
            <person name="De La Haba R."/>
            <person name="Chuvochina M."/>
            <person name="Wittouck S."/>
            <person name="Arahal D.R."/>
            <person name="Sanchez-Porro C."/>
            <person name="Hugenholtz P."/>
            <person name="Ventosa A."/>
        </authorList>
    </citation>
    <scope>NUCLEOTIDE SEQUENCE [LARGE SCALE GENOMIC DNA]</scope>
    <source>
        <strain evidence="2 3">DSM 21020</strain>
    </source>
</reference>
<organism evidence="2 3">
    <name type="scientific">Vreelandella vilamensis</name>
    <dbReference type="NCBI Taxonomy" id="531309"/>
    <lineage>
        <taxon>Bacteria</taxon>
        <taxon>Pseudomonadati</taxon>
        <taxon>Pseudomonadota</taxon>
        <taxon>Gammaproteobacteria</taxon>
        <taxon>Oceanospirillales</taxon>
        <taxon>Halomonadaceae</taxon>
        <taxon>Vreelandella</taxon>
    </lineage>
</organism>
<sequence length="193" mass="21268">MPSTPSSSAHTATVTPMPFPVLSVAAWSGTGKTTLLTQLMPLLRDFGLHVGVIKHAHHSFDVDKPGKDSYELRQAGASPMLVASHQRFALMQETPEQQEPDLNHLLGLMVPHAPDLVIVEGFKAWPLAKLVLYREGVGEPAILDDAWVRAAALKAEDERTLRSDITRLDIDDIHAIAQWVRQWMLAAREATVT</sequence>
<feature type="domain" description="Molybdopterin-guanine dinucleotide biosynthesis protein B (MobB)" evidence="1">
    <location>
        <begin position="21"/>
        <end position="143"/>
    </location>
</feature>
<dbReference type="Pfam" id="PF03205">
    <property type="entry name" value="MobB"/>
    <property type="match status" value="1"/>
</dbReference>
<comment type="caution">
    <text evidence="2">The sequence shown here is derived from an EMBL/GenBank/DDBJ whole genome shotgun (WGS) entry which is preliminary data.</text>
</comment>
<dbReference type="PANTHER" id="PTHR40072:SF1">
    <property type="entry name" value="MOLYBDOPTERIN-GUANINE DINUCLEOTIDE BIOSYNTHESIS ADAPTER PROTEIN"/>
    <property type="match status" value="1"/>
</dbReference>
<dbReference type="InterPro" id="IPR027417">
    <property type="entry name" value="P-loop_NTPase"/>
</dbReference>
<dbReference type="Proteomes" id="UP001254564">
    <property type="component" value="Unassembled WGS sequence"/>
</dbReference>
<dbReference type="RefSeq" id="WP_309655713.1">
    <property type="nucleotide sequence ID" value="NZ_JARWAN010000009.1"/>
</dbReference>
<accession>A0ABU1H3C2</accession>
<name>A0ABU1H3C2_9GAMM</name>
<dbReference type="Gene3D" id="3.40.50.300">
    <property type="entry name" value="P-loop containing nucleotide triphosphate hydrolases"/>
    <property type="match status" value="1"/>
</dbReference>
<dbReference type="EMBL" id="JARWAN010000009">
    <property type="protein sequence ID" value="MDR5898800.1"/>
    <property type="molecule type" value="Genomic_DNA"/>
</dbReference>
<dbReference type="SUPFAM" id="SSF52540">
    <property type="entry name" value="P-loop containing nucleoside triphosphate hydrolases"/>
    <property type="match status" value="1"/>
</dbReference>
<evidence type="ECO:0000313" key="3">
    <source>
        <dbReference type="Proteomes" id="UP001254564"/>
    </source>
</evidence>
<dbReference type="InterPro" id="IPR052539">
    <property type="entry name" value="MGD_biosynthesis_adapter"/>
</dbReference>
<evidence type="ECO:0000259" key="1">
    <source>
        <dbReference type="Pfam" id="PF03205"/>
    </source>
</evidence>
<protein>
    <submittedName>
        <fullName evidence="2">Molybdopterin-guanine dinucleotide biosynthesis protein B</fullName>
    </submittedName>
</protein>
<dbReference type="CDD" id="cd03116">
    <property type="entry name" value="MobB"/>
    <property type="match status" value="1"/>
</dbReference>
<gene>
    <name evidence="2" type="primary">mobB</name>
    <name evidence="2" type="ORF">QC823_07330</name>
</gene>
<evidence type="ECO:0000313" key="2">
    <source>
        <dbReference type="EMBL" id="MDR5898800.1"/>
    </source>
</evidence>